<dbReference type="Proteomes" id="UP000440578">
    <property type="component" value="Unassembled WGS sequence"/>
</dbReference>
<feature type="region of interest" description="Disordered" evidence="3">
    <location>
        <begin position="55"/>
        <end position="74"/>
    </location>
</feature>
<dbReference type="GO" id="GO:0045159">
    <property type="term" value="F:myosin II binding"/>
    <property type="evidence" value="ECO:0007669"/>
    <property type="project" value="TreeGrafter"/>
</dbReference>
<evidence type="ECO:0000256" key="1">
    <source>
        <dbReference type="ARBA" id="ARBA00008070"/>
    </source>
</evidence>
<dbReference type="SUPFAM" id="SSF50978">
    <property type="entry name" value="WD40 repeat-like"/>
    <property type="match status" value="2"/>
</dbReference>
<organism evidence="5 6">
    <name type="scientific">Amphibalanus amphitrite</name>
    <name type="common">Striped barnacle</name>
    <name type="synonym">Balanus amphitrite</name>
    <dbReference type="NCBI Taxonomy" id="1232801"/>
    <lineage>
        <taxon>Eukaryota</taxon>
        <taxon>Metazoa</taxon>
        <taxon>Ecdysozoa</taxon>
        <taxon>Arthropoda</taxon>
        <taxon>Crustacea</taxon>
        <taxon>Multicrustacea</taxon>
        <taxon>Cirripedia</taxon>
        <taxon>Thoracica</taxon>
        <taxon>Thoracicalcarea</taxon>
        <taxon>Balanomorpha</taxon>
        <taxon>Balanoidea</taxon>
        <taxon>Balanidae</taxon>
        <taxon>Amphibalaninae</taxon>
        <taxon>Amphibalanus</taxon>
    </lineage>
</organism>
<evidence type="ECO:0000256" key="2">
    <source>
        <dbReference type="ARBA" id="ARBA00022483"/>
    </source>
</evidence>
<dbReference type="GO" id="GO:0006887">
    <property type="term" value="P:exocytosis"/>
    <property type="evidence" value="ECO:0007669"/>
    <property type="project" value="UniProtKB-KW"/>
</dbReference>
<accession>A0A6A4WTH5</accession>
<comment type="similarity">
    <text evidence="1">Belongs to the WD repeat L(2)GL family.</text>
</comment>
<evidence type="ECO:0000313" key="5">
    <source>
        <dbReference type="EMBL" id="KAF0307134.1"/>
    </source>
</evidence>
<dbReference type="Pfam" id="PF08366">
    <property type="entry name" value="LLGL"/>
    <property type="match status" value="1"/>
</dbReference>
<gene>
    <name evidence="5" type="primary">Stxbp5</name>
    <name evidence="5" type="ORF">FJT64_021481</name>
</gene>
<dbReference type="PANTHER" id="PTHR10241">
    <property type="entry name" value="LETHAL 2 GIANT LARVAE PROTEIN"/>
    <property type="match status" value="1"/>
</dbReference>
<name>A0A6A4WTH5_AMPAM</name>
<dbReference type="GO" id="GO:0006893">
    <property type="term" value="P:Golgi to plasma membrane transport"/>
    <property type="evidence" value="ECO:0007669"/>
    <property type="project" value="TreeGrafter"/>
</dbReference>
<feature type="region of interest" description="Disordered" evidence="3">
    <location>
        <begin position="839"/>
        <end position="918"/>
    </location>
</feature>
<dbReference type="InterPro" id="IPR013577">
    <property type="entry name" value="LLGL2"/>
</dbReference>
<dbReference type="InterPro" id="IPR001680">
    <property type="entry name" value="WD40_rpt"/>
</dbReference>
<dbReference type="GO" id="GO:0005096">
    <property type="term" value="F:GTPase activator activity"/>
    <property type="evidence" value="ECO:0007669"/>
    <property type="project" value="TreeGrafter"/>
</dbReference>
<dbReference type="Gene3D" id="2.130.10.10">
    <property type="entry name" value="YVTN repeat-like/Quinoprotein amine dehydrogenase"/>
    <property type="match status" value="2"/>
</dbReference>
<dbReference type="EMBL" id="VIIS01000601">
    <property type="protein sequence ID" value="KAF0307134.1"/>
    <property type="molecule type" value="Genomic_DNA"/>
</dbReference>
<dbReference type="InterPro" id="IPR015943">
    <property type="entry name" value="WD40/YVTN_repeat-like_dom_sf"/>
</dbReference>
<feature type="domain" description="Lethal giant larvae homologue 2" evidence="4">
    <location>
        <begin position="373"/>
        <end position="452"/>
    </location>
</feature>
<evidence type="ECO:0000259" key="4">
    <source>
        <dbReference type="Pfam" id="PF08366"/>
    </source>
</evidence>
<dbReference type="OrthoDB" id="19944at2759"/>
<sequence>MFRVSHSVLTAASVSVFQIVRHGFPHQPTALAFDPVQKLLAIGTKTGIAATTATSVSGRRGGRRRGARAVDGQRARVPRVITSPTGPPERAHRGPTVISLGRPGVDIHVRHDGDPAVLQGSVTETRPSYRGVSQFPAVLCPTGECHGDPAVLQIAFLVNEGALVTACTDDTLNMWNIRQKIPEVVHTLKFQRERTTCISLPLQSKWLYVGTEKGNVHIVNIESFVVSGYIINWNKAIELSRKNHPGPVTCLVDNPVDSNKLLIGFETGLLVLWDLRTKAADVRWQSAEPLRSVCWLSDGKQFMSSHADGSLCTWSVKTPQRPVATQFPHAKTRENGQQEPCKAIQKVSWLSTRAGLPRPGSLLLCVGPRPARPSEPYVIFTGGLGHDTAGRTPSVTVMHGRTTTVLEMEHNVVDFIALVDTPYPSEFQDPYGIVVLLQNDLVVVDLTSPGYPCFENPYPMDLHGSTVTSCTYLADCPGDLVPALYSVGTAKQNRYDLGTAKQNRYDLGTAKQNRYDLGTAKQNRYGLGTAKQNRYGLGTAKQNRYDLGTAKQSRYDLSTTKQNRYDLSTAKQSRYDLGTAKQNRYDLGTAKQNRTGFSEKEWPITGGTWGTGGNSYPEVVITGHADGSVKFWDATAVSFQVLYKLKVSRVLERQRRSQDGDTEDQLAVQQVVLCPESRQLAVAGASYVIHFRFSRNEKNAEVPCLEIPIVYETYGDSDRDPPSGDPAVTVRPADTIAGVNGKKTRASPADTITRVDDKKAELSLPVRCRSGPIRRPPGFHPELVCITPAVNGEPPGVISSVAVNSAYGLLAYGNESGLVIVDTVQRTCLLNLGTPDLYGPADPYQRAPRSPKQRAEEADLGRSPDSEQINGLCLSPTAGKQGGVGSVSPRGRDVQRSRSQGTGRRLVKAHSVMEEPTSPLAPQLSATAAAAAAAAGPHLRVWRARQCKKRLDTQQTASRSSSLSSLENISSEAIVCLQFADTFVNKSESSTCPCLLVGTSLGSTLIVQVALPRSADRATQAVSVAPTGSIFRLNGAMQCIALLDCSGARIPAAAETWRDGNKERTRE</sequence>
<dbReference type="InterPro" id="IPR036322">
    <property type="entry name" value="WD40_repeat_dom_sf"/>
</dbReference>
<keyword evidence="2" id="KW-0268">Exocytosis</keyword>
<feature type="compositionally biased region" description="Basic and acidic residues" evidence="3">
    <location>
        <begin position="853"/>
        <end position="865"/>
    </location>
</feature>
<dbReference type="SMART" id="SM00320">
    <property type="entry name" value="WD40"/>
    <property type="match status" value="5"/>
</dbReference>
<evidence type="ECO:0000313" key="6">
    <source>
        <dbReference type="Proteomes" id="UP000440578"/>
    </source>
</evidence>
<dbReference type="GO" id="GO:0031201">
    <property type="term" value="C:SNARE complex"/>
    <property type="evidence" value="ECO:0007669"/>
    <property type="project" value="TreeGrafter"/>
</dbReference>
<comment type="caution">
    <text evidence="5">The sequence shown here is derived from an EMBL/GenBank/DDBJ whole genome shotgun (WGS) entry which is preliminary data.</text>
</comment>
<reference evidence="5 6" key="1">
    <citation type="submission" date="2019-07" db="EMBL/GenBank/DDBJ databases">
        <title>Draft genome assembly of a fouling barnacle, Amphibalanus amphitrite (Darwin, 1854): The first reference genome for Thecostraca.</title>
        <authorList>
            <person name="Kim W."/>
        </authorList>
    </citation>
    <scope>NUCLEOTIDE SEQUENCE [LARGE SCALE GENOMIC DNA]</scope>
    <source>
        <strain evidence="5">SNU_AA5</strain>
        <tissue evidence="5">Soma without cirri and trophi</tissue>
    </source>
</reference>
<evidence type="ECO:0000256" key="3">
    <source>
        <dbReference type="SAM" id="MobiDB-lite"/>
    </source>
</evidence>
<dbReference type="GO" id="GO:0005886">
    <property type="term" value="C:plasma membrane"/>
    <property type="evidence" value="ECO:0007669"/>
    <property type="project" value="TreeGrafter"/>
</dbReference>
<dbReference type="AlphaFoldDB" id="A0A6A4WTH5"/>
<dbReference type="PANTHER" id="PTHR10241:SF25">
    <property type="entry name" value="TOMOSYN, ISOFORM C"/>
    <property type="match status" value="1"/>
</dbReference>
<protein>
    <submittedName>
        <fullName evidence="5">Syntaxin-binding protein 5</fullName>
    </submittedName>
</protein>
<dbReference type="GO" id="GO:0019905">
    <property type="term" value="F:syntaxin binding"/>
    <property type="evidence" value="ECO:0007669"/>
    <property type="project" value="TreeGrafter"/>
</dbReference>
<dbReference type="FunFam" id="2.130.10.10:FF:000521">
    <property type="entry name" value="syntaxin-binding protein 5-like isoform X1"/>
    <property type="match status" value="1"/>
</dbReference>
<proteinExistence type="inferred from homology"/>
<keyword evidence="6" id="KW-1185">Reference proteome</keyword>